<feature type="transmembrane region" description="Helical" evidence="1">
    <location>
        <begin position="134"/>
        <end position="152"/>
    </location>
</feature>
<reference evidence="2 3" key="1">
    <citation type="submission" date="2018-05" db="EMBL/GenBank/DDBJ databases">
        <title>Complete Genome Sequences of Extremely Thermoacidophilic, Metal-Mobilizing Type-Strain Members of the Archaeal Family Sulfolobaceae: Acidianus brierleyi DSM-1651T, Acidianus sulfidivorans DSM-18786T, Metallosphaera hakonensis DSM-7519T, and Metallosphaera prunae DSM-10039T.</title>
        <authorList>
            <person name="Counts J.A."/>
            <person name="Kelly R.M."/>
        </authorList>
    </citation>
    <scope>NUCLEOTIDE SEQUENCE [LARGE SCALE GENOMIC DNA]</scope>
    <source>
        <strain evidence="2 3">DSM 1651</strain>
    </source>
</reference>
<evidence type="ECO:0000256" key="1">
    <source>
        <dbReference type="SAM" id="Phobius"/>
    </source>
</evidence>
<dbReference type="Proteomes" id="UP000248044">
    <property type="component" value="Chromosome"/>
</dbReference>
<organism evidence="2 3">
    <name type="scientific">Acidianus brierleyi</name>
    <dbReference type="NCBI Taxonomy" id="41673"/>
    <lineage>
        <taxon>Archaea</taxon>
        <taxon>Thermoproteota</taxon>
        <taxon>Thermoprotei</taxon>
        <taxon>Sulfolobales</taxon>
        <taxon>Sulfolobaceae</taxon>
        <taxon>Acidianus</taxon>
    </lineage>
</organism>
<gene>
    <name evidence="2" type="ORF">DFR85_09195</name>
</gene>
<dbReference type="EMBL" id="CP029289">
    <property type="protein sequence ID" value="AWR94747.1"/>
    <property type="molecule type" value="Genomic_DNA"/>
</dbReference>
<feature type="transmembrane region" description="Helical" evidence="1">
    <location>
        <begin position="164"/>
        <end position="181"/>
    </location>
</feature>
<dbReference type="AlphaFoldDB" id="A0A2U9IFC3"/>
<name>A0A2U9IFC3_9CREN</name>
<keyword evidence="1" id="KW-0812">Transmembrane</keyword>
<evidence type="ECO:0000313" key="3">
    <source>
        <dbReference type="Proteomes" id="UP000248044"/>
    </source>
</evidence>
<evidence type="ECO:0000313" key="2">
    <source>
        <dbReference type="EMBL" id="AWR94747.1"/>
    </source>
</evidence>
<sequence>MLEKIIDGLKYSIKYDKSILRRYLILGAFDGILLATGVLISAAASKLSIQDTNLAVLSGIIAIAISSMWNSLVVEAKERKLEYEQLERQMMKRLKGTIYDYGMKSTIILSVISHGFSPFLGVFAVIVYDYTRDIFYGILISLIILFILGLSYEGDLKEKLQSGAIIIIAGIITVLITMLINH</sequence>
<dbReference type="RefSeq" id="WP_110270628.1">
    <property type="nucleotide sequence ID" value="NZ_CP029289.2"/>
</dbReference>
<accession>A0A2U9IFC3</accession>
<protein>
    <recommendedName>
        <fullName evidence="4">VIT family protein</fullName>
    </recommendedName>
</protein>
<feature type="transmembrane region" description="Helical" evidence="1">
    <location>
        <begin position="107"/>
        <end position="128"/>
    </location>
</feature>
<dbReference type="GeneID" id="36832329"/>
<feature type="transmembrane region" description="Helical" evidence="1">
    <location>
        <begin position="54"/>
        <end position="74"/>
    </location>
</feature>
<keyword evidence="3" id="KW-1185">Reference proteome</keyword>
<feature type="transmembrane region" description="Helical" evidence="1">
    <location>
        <begin position="23"/>
        <end position="42"/>
    </location>
</feature>
<keyword evidence="1" id="KW-1133">Transmembrane helix</keyword>
<dbReference type="KEGG" id="abri:DFR85_09195"/>
<keyword evidence="1" id="KW-0472">Membrane</keyword>
<dbReference type="OrthoDB" id="60696at2157"/>
<proteinExistence type="predicted"/>
<evidence type="ECO:0008006" key="4">
    <source>
        <dbReference type="Google" id="ProtNLM"/>
    </source>
</evidence>